<dbReference type="KEGG" id="pcad:114486772"/>
<evidence type="ECO:0000256" key="1">
    <source>
        <dbReference type="SAM" id="MobiDB-lite"/>
    </source>
</evidence>
<dbReference type="InParanoid" id="A0A455BZ89"/>
<evidence type="ECO:0000313" key="3">
    <source>
        <dbReference type="RefSeq" id="XP_028349091.1"/>
    </source>
</evidence>
<reference evidence="3" key="1">
    <citation type="submission" date="2025-08" db="UniProtKB">
        <authorList>
            <consortium name="RefSeq"/>
        </authorList>
    </citation>
    <scope>IDENTIFICATION</scope>
    <source>
        <tissue evidence="3">Muscle</tissue>
    </source>
</reference>
<dbReference type="GeneID" id="114486772"/>
<accession>A0A455BZ89</accession>
<dbReference type="Proteomes" id="UP000248484">
    <property type="component" value="Chromosome 8"/>
</dbReference>
<feature type="region of interest" description="Disordered" evidence="1">
    <location>
        <begin position="50"/>
        <end position="97"/>
    </location>
</feature>
<proteinExistence type="predicted"/>
<gene>
    <name evidence="3" type="primary">LOC114486772</name>
</gene>
<organism evidence="2 3">
    <name type="scientific">Physeter macrocephalus</name>
    <name type="common">Sperm whale</name>
    <name type="synonym">Physeter catodon</name>
    <dbReference type="NCBI Taxonomy" id="9755"/>
    <lineage>
        <taxon>Eukaryota</taxon>
        <taxon>Metazoa</taxon>
        <taxon>Chordata</taxon>
        <taxon>Craniata</taxon>
        <taxon>Vertebrata</taxon>
        <taxon>Euteleostomi</taxon>
        <taxon>Mammalia</taxon>
        <taxon>Eutheria</taxon>
        <taxon>Laurasiatheria</taxon>
        <taxon>Artiodactyla</taxon>
        <taxon>Whippomorpha</taxon>
        <taxon>Cetacea</taxon>
        <taxon>Odontoceti</taxon>
        <taxon>Physeteridae</taxon>
        <taxon>Physeter</taxon>
    </lineage>
</organism>
<protein>
    <submittedName>
        <fullName evidence="3">Uncharacterized protein</fullName>
    </submittedName>
</protein>
<evidence type="ECO:0000313" key="2">
    <source>
        <dbReference type="Proteomes" id="UP000248484"/>
    </source>
</evidence>
<dbReference type="AlphaFoldDB" id="A0A455BZ89"/>
<sequence length="322" mass="34699">MSLPSRPGLAPVTFSFTHQICLQCSSDSPQALLTQPWAHAGVPTGQTWQAAAVSNHHSSPQGARRPEGPRAGAIPKTEPHEPETLPRQVPNSPTRHSFPLPSDTSWWHFPNQPQPLLLLPFGFEQVVRSPPEPGPAERGHRGAGTVSLAFANPWGVHGPPGATFRSLTTPHPGSPLSLTRVSTSIVPFFLLPLPQQSPTLLLSALPACSLSSAVGNFSAFAPDPESSVCPSPWLSLDPSNTVTGLILHSFVLEVSSPHFCSASGALQQHPRVLGRGIDAFSPRHLPAAPRFSPHHPFLHHHWTEVCRSLHIHRQRTHCAPIS</sequence>
<dbReference type="RefSeq" id="XP_028349091.1">
    <property type="nucleotide sequence ID" value="XM_028493290.2"/>
</dbReference>
<keyword evidence="2" id="KW-1185">Reference proteome</keyword>
<name>A0A455BZ89_PHYMC</name>